<feature type="coiled-coil region" evidence="20">
    <location>
        <begin position="58"/>
        <end position="85"/>
    </location>
</feature>
<keyword evidence="6" id="KW-0597">Phosphoprotein</keyword>
<proteinExistence type="inferred from homology"/>
<dbReference type="GO" id="GO:0005737">
    <property type="term" value="C:cytoplasm"/>
    <property type="evidence" value="ECO:0007669"/>
    <property type="project" value="UniProtKB-SubCell"/>
</dbReference>
<evidence type="ECO:0000256" key="20">
    <source>
        <dbReference type="SAM" id="Coils"/>
    </source>
</evidence>
<keyword evidence="11" id="KW-0694">RNA-binding</keyword>
<dbReference type="GO" id="GO:0005102">
    <property type="term" value="F:signaling receptor binding"/>
    <property type="evidence" value="ECO:0007669"/>
    <property type="project" value="TreeGrafter"/>
</dbReference>
<evidence type="ECO:0000256" key="15">
    <source>
        <dbReference type="ARBA" id="ARBA00064065"/>
    </source>
</evidence>
<dbReference type="SUPFAM" id="SSF49842">
    <property type="entry name" value="TNF-like"/>
    <property type="match status" value="1"/>
</dbReference>
<keyword evidence="12" id="KW-0472">Membrane</keyword>
<feature type="compositionally biased region" description="Low complexity" evidence="21">
    <location>
        <begin position="549"/>
        <end position="559"/>
    </location>
</feature>
<dbReference type="AlphaFoldDB" id="A0AAD1RQ22"/>
<evidence type="ECO:0000256" key="10">
    <source>
        <dbReference type="ARBA" id="ARBA00022837"/>
    </source>
</evidence>
<dbReference type="GO" id="GO:0046872">
    <property type="term" value="F:metal ion binding"/>
    <property type="evidence" value="ECO:0007669"/>
    <property type="project" value="UniProtKB-KW"/>
</dbReference>
<dbReference type="GO" id="GO:0003723">
    <property type="term" value="F:RNA binding"/>
    <property type="evidence" value="ECO:0007669"/>
    <property type="project" value="UniProtKB-KW"/>
</dbReference>
<evidence type="ECO:0000256" key="19">
    <source>
        <dbReference type="ARBA" id="ARBA00081559"/>
    </source>
</evidence>
<evidence type="ECO:0000256" key="4">
    <source>
        <dbReference type="ARBA" id="ARBA00022475"/>
    </source>
</evidence>
<dbReference type="InterPro" id="IPR022070">
    <property type="entry name" value="Caprin-1_C"/>
</dbReference>
<accession>A0AAD1RQ22</accession>
<keyword evidence="24" id="KW-1185">Reference proteome</keyword>
<keyword evidence="8" id="KW-0479">Metal-binding</keyword>
<evidence type="ECO:0000256" key="21">
    <source>
        <dbReference type="SAM" id="MobiDB-lite"/>
    </source>
</evidence>
<reference evidence="23" key="1">
    <citation type="submission" date="2022-03" db="EMBL/GenBank/DDBJ databases">
        <authorList>
            <person name="Alioto T."/>
            <person name="Alioto T."/>
            <person name="Gomez Garrido J."/>
        </authorList>
    </citation>
    <scope>NUCLEOTIDE SEQUENCE</scope>
</reference>
<evidence type="ECO:0000256" key="8">
    <source>
        <dbReference type="ARBA" id="ARBA00022723"/>
    </source>
</evidence>
<evidence type="ECO:0000256" key="1">
    <source>
        <dbReference type="ARBA" id="ARBA00004202"/>
    </source>
</evidence>
<evidence type="ECO:0000256" key="7">
    <source>
        <dbReference type="ARBA" id="ARBA00022604"/>
    </source>
</evidence>
<dbReference type="SMART" id="SM00110">
    <property type="entry name" value="C1Q"/>
    <property type="match status" value="1"/>
</dbReference>
<dbReference type="PROSITE" id="PS50871">
    <property type="entry name" value="C1Q"/>
    <property type="match status" value="1"/>
</dbReference>
<dbReference type="Pfam" id="PF00386">
    <property type="entry name" value="C1q"/>
    <property type="match status" value="1"/>
</dbReference>
<dbReference type="InterPro" id="IPR001073">
    <property type="entry name" value="C1q_dom"/>
</dbReference>
<comment type="function">
    <text evidence="14">Promotes phosphorylation of the Wnt coreceptor LRP6, leading to increased activity of the canonical Wnt signaling pathway. Facilitates constitutive LRP6 phosphorylation by CDK14/CCNY during G2/M stage of the cell cycle, which may potentiate cells for Wnt signaling. May regulate the transport and translation of mRNAs, modulating for instance the expression of proteins involved in synaptic plasticity in neurons. Involved in regulation of growth as erythroblasts shift from a highly proliferative state towards their terminal phase of differentiation. May be involved in apoptosis.</text>
</comment>
<evidence type="ECO:0000256" key="13">
    <source>
        <dbReference type="ARBA" id="ARBA00023193"/>
    </source>
</evidence>
<evidence type="ECO:0000256" key="3">
    <source>
        <dbReference type="ARBA" id="ARBA00007950"/>
    </source>
</evidence>
<feature type="compositionally biased region" description="Polar residues" evidence="21">
    <location>
        <begin position="805"/>
        <end position="848"/>
    </location>
</feature>
<evidence type="ECO:0000256" key="9">
    <source>
        <dbReference type="ARBA" id="ARBA00022782"/>
    </source>
</evidence>
<feature type="compositionally biased region" description="Low complexity" evidence="21">
    <location>
        <begin position="736"/>
        <end position="747"/>
    </location>
</feature>
<dbReference type="PANTHER" id="PTHR22922">
    <property type="entry name" value="GPI-ANCHORED PROTEIN P137"/>
    <property type="match status" value="1"/>
</dbReference>
<keyword evidence="9" id="KW-0221">Differentiation</keyword>
<comment type="subcellular location">
    <subcellularLocation>
        <location evidence="1">Cell membrane</location>
        <topology evidence="1">Peripheral membrane protein</topology>
    </subcellularLocation>
    <subcellularLocation>
        <location evidence="2">Cytoplasm</location>
    </subcellularLocation>
</comment>
<keyword evidence="10" id="KW-0106">Calcium</keyword>
<evidence type="ECO:0000313" key="23">
    <source>
        <dbReference type="EMBL" id="CAH2276327.1"/>
    </source>
</evidence>
<dbReference type="GO" id="GO:0090263">
    <property type="term" value="P:positive regulation of canonical Wnt signaling pathway"/>
    <property type="evidence" value="ECO:0007669"/>
    <property type="project" value="TreeGrafter"/>
</dbReference>
<evidence type="ECO:0000259" key="22">
    <source>
        <dbReference type="PROSITE" id="PS50871"/>
    </source>
</evidence>
<dbReference type="InterPro" id="IPR028816">
    <property type="entry name" value="Caprin"/>
</dbReference>
<feature type="region of interest" description="Disordered" evidence="21">
    <location>
        <begin position="790"/>
        <end position="848"/>
    </location>
</feature>
<dbReference type="Gene3D" id="2.60.120.40">
    <property type="match status" value="1"/>
</dbReference>
<evidence type="ECO:0000256" key="11">
    <source>
        <dbReference type="ARBA" id="ARBA00022884"/>
    </source>
</evidence>
<dbReference type="InterPro" id="IPR041637">
    <property type="entry name" value="Caprin-1_dimer"/>
</dbReference>
<dbReference type="GO" id="GO:0005886">
    <property type="term" value="C:plasma membrane"/>
    <property type="evidence" value="ECO:0007669"/>
    <property type="project" value="UniProtKB-SubCell"/>
</dbReference>
<dbReference type="GO" id="GO:0017148">
    <property type="term" value="P:negative regulation of translation"/>
    <property type="evidence" value="ECO:0007669"/>
    <property type="project" value="UniProtKB-KW"/>
</dbReference>
<evidence type="ECO:0000313" key="24">
    <source>
        <dbReference type="Proteomes" id="UP001295444"/>
    </source>
</evidence>
<evidence type="ECO:0000256" key="17">
    <source>
        <dbReference type="ARBA" id="ARBA00078232"/>
    </source>
</evidence>
<evidence type="ECO:0000256" key="6">
    <source>
        <dbReference type="ARBA" id="ARBA00022553"/>
    </source>
</evidence>
<keyword evidence="4" id="KW-1003">Cell membrane</keyword>
<dbReference type="Proteomes" id="UP001295444">
    <property type="component" value="Chromosome 03"/>
</dbReference>
<feature type="compositionally biased region" description="Polar residues" evidence="21">
    <location>
        <begin position="582"/>
        <end position="612"/>
    </location>
</feature>
<sequence length="1002" mass="112053">MVQLSPSSPSTHGESHLVNNDEDYKYLDGKGSLKLLQTSISPTASPLQVFETYLDNGLVSLKHKIRNIEKRKVKLEDYKERLNNGEVLNQDQLEAVEKYEEVIHNLEFAKDLQKTFSVLNQDLLKAQKKALRRENLLKVEMEKKRLRTILQIQYMFQSYSQEHVQKDFKDGLNGALCLSSKELDYLSKFSRLVCSTRHQHMSLEDQMDQLSAYFWNLLDGSEKTVAGTNYKYLKYLVSRMLDCGYFESVPDPPSEQKIPEPSLHALTKNHTSEDKHDHSCGVNTKPSCDPKPLVDGVRCELPVGNTTPVVLVKEVPEPKPVQKAYTKLQGLRPWGTSADTKLQEPKRWPSPPHLTPLRKSWEAASLVQNCPPVKKCETEPKEKRERVRKVPPEIKITASSKPELQVPLVINGQSPLKKRELPSAFQENCKPPASLSTTQCHVVTPQSPTEFCSSPNLPKDPELRKKKLEDLIDQIKGTYNFMQDSVLEFEYPSLRASHLPLQSTPKVANDLHQMSRADQPSPKKVSSPQTPPAPKEFETSEPLTQTFSEPETTETTEPTLQSPNHPVTPVPEDDFVPEENLVLNSNPEVPERSQTPLPSDQLSSPKTPDNTTVLPLQQDQVSISPRSTPVRMNALHSPFPGMQAVFKVHAPIPPCKELEVTAEPYSPEFHQTFSTVSTQTLPQCPLDNAGEQNIFIQEPLCGSPYTTSGIHQMNSVSCYTTAANLLPRMTQPFVNSRGSARGTSRGRIMTNGLRCPTPYKGPESYRGAHSVTNGSYGHAPCAGRDYNSAQFVPRDGNGHLGNKRGTITTGVRSNSRGWSESSQTSSPERNDVFSNDSGHGDSRSLSTSDMSMCSQATTLLPVHVYPLPQQMRVAFSAARTSNFAPGTLDQPIVFDLLLNNLGDTFDFQLGRFQCPVNGTYVFIFHMLKLAVNVPLYVNLMKNEEVLVSAYANDGAPDHETASNHAVMQLFQGDQIWLRLHRGAIYGSSWKYSTFSGYLLYQD</sequence>
<feature type="domain" description="C1q" evidence="22">
    <location>
        <begin position="868"/>
        <end position="1002"/>
    </location>
</feature>
<evidence type="ECO:0000256" key="14">
    <source>
        <dbReference type="ARBA" id="ARBA00059021"/>
    </source>
</evidence>
<keyword evidence="20" id="KW-0175">Coiled coil</keyword>
<dbReference type="InterPro" id="IPR008983">
    <property type="entry name" value="Tumour_necrosis_fac-like_dom"/>
</dbReference>
<keyword evidence="5" id="KW-0963">Cytoplasm</keyword>
<keyword evidence="13" id="KW-0652">Protein synthesis inhibitor</keyword>
<dbReference type="PRINTS" id="PR00007">
    <property type="entry name" value="COMPLEMNTC1Q"/>
</dbReference>
<evidence type="ECO:0000256" key="18">
    <source>
        <dbReference type="ARBA" id="ARBA00080108"/>
    </source>
</evidence>
<evidence type="ECO:0000256" key="5">
    <source>
        <dbReference type="ARBA" id="ARBA00022490"/>
    </source>
</evidence>
<feature type="region of interest" description="Disordered" evidence="21">
    <location>
        <begin position="734"/>
        <end position="759"/>
    </location>
</feature>
<evidence type="ECO:0000256" key="16">
    <source>
        <dbReference type="ARBA" id="ARBA00067331"/>
    </source>
</evidence>
<organism evidence="23 24">
    <name type="scientific">Pelobates cultripes</name>
    <name type="common">Western spadefoot toad</name>
    <dbReference type="NCBI Taxonomy" id="61616"/>
    <lineage>
        <taxon>Eukaryota</taxon>
        <taxon>Metazoa</taxon>
        <taxon>Chordata</taxon>
        <taxon>Craniata</taxon>
        <taxon>Vertebrata</taxon>
        <taxon>Euteleostomi</taxon>
        <taxon>Amphibia</taxon>
        <taxon>Batrachia</taxon>
        <taxon>Anura</taxon>
        <taxon>Pelobatoidea</taxon>
        <taxon>Pelobatidae</taxon>
        <taxon>Pelobates</taxon>
    </lineage>
</organism>
<dbReference type="FunFam" id="2.60.120.40:FF:000003">
    <property type="entry name" value="caprin-2 isoform X1"/>
    <property type="match status" value="1"/>
</dbReference>
<comment type="subunit">
    <text evidence="15">Homotrimer; via C1q domain. Found in a complex with LRP6, CCNY and CDK14 during G2/M stage; CAPRIN2 functions as a scaffold for the complex by binding to CCNY via its N terminus and to CDK14 via its C terminus. Interacts with LRP5. Interacts with LRP6.</text>
</comment>
<dbReference type="Pfam" id="PF18293">
    <property type="entry name" value="Caprin-1_dimer"/>
    <property type="match status" value="1"/>
</dbReference>
<dbReference type="Pfam" id="PF12287">
    <property type="entry name" value="Caprin-1_C"/>
    <property type="match status" value="1"/>
</dbReference>
<dbReference type="PANTHER" id="PTHR22922:SF5">
    <property type="entry name" value="CAPRIN-2"/>
    <property type="match status" value="1"/>
</dbReference>
<dbReference type="GO" id="GO:0030154">
    <property type="term" value="P:cell differentiation"/>
    <property type="evidence" value="ECO:0007669"/>
    <property type="project" value="UniProtKB-KW"/>
</dbReference>
<feature type="region of interest" description="Disordered" evidence="21">
    <location>
        <begin position="513"/>
        <end position="612"/>
    </location>
</feature>
<dbReference type="EMBL" id="OW240914">
    <property type="protein sequence ID" value="CAH2276327.1"/>
    <property type="molecule type" value="Genomic_DNA"/>
</dbReference>
<gene>
    <name evidence="23" type="ORF">PECUL_23A046255</name>
</gene>
<protein>
    <recommendedName>
        <fullName evidence="16">Caprin-2</fullName>
    </recommendedName>
    <alternativeName>
        <fullName evidence="18">C1q domain-containing protein 1</fullName>
    </alternativeName>
    <alternativeName>
        <fullName evidence="17">Cytoplasmic activation/proliferation-associated protein 2</fullName>
    </alternativeName>
    <alternativeName>
        <fullName evidence="19">RNA granule protein 140</fullName>
    </alternativeName>
</protein>
<name>A0AAD1RQ22_PELCU</name>
<evidence type="ECO:0000256" key="12">
    <source>
        <dbReference type="ARBA" id="ARBA00023136"/>
    </source>
</evidence>
<comment type="similarity">
    <text evidence="3">Belongs to the caprin family.</text>
</comment>
<evidence type="ECO:0000256" key="2">
    <source>
        <dbReference type="ARBA" id="ARBA00004496"/>
    </source>
</evidence>
<keyword evidence="7" id="KW-0341">Growth regulation</keyword>